<feature type="transmembrane region" description="Helical" evidence="2">
    <location>
        <begin position="411"/>
        <end position="433"/>
    </location>
</feature>
<organism evidence="4 5">
    <name type="scientific">Polarella glacialis</name>
    <name type="common">Dinoflagellate</name>
    <dbReference type="NCBI Taxonomy" id="89957"/>
    <lineage>
        <taxon>Eukaryota</taxon>
        <taxon>Sar</taxon>
        <taxon>Alveolata</taxon>
        <taxon>Dinophyceae</taxon>
        <taxon>Suessiales</taxon>
        <taxon>Suessiaceae</taxon>
        <taxon>Polarella</taxon>
    </lineage>
</organism>
<feature type="compositionally biased region" description="Basic and acidic residues" evidence="1">
    <location>
        <begin position="447"/>
        <end position="461"/>
    </location>
</feature>
<protein>
    <recommendedName>
        <fullName evidence="3">SET domain-containing protein</fullName>
    </recommendedName>
</protein>
<sequence length="629" mass="66522">MAAADSTTTAAIATTQSMAPTAPAASVPVERNSDLAPTVWADTVFDDSVAAGTGIAPGANAAVVVDTTEEVSDPGACLVAWATAHGARVSPKVAFLQPAPGGDRRCAAREALEEDELLVELPRRLAFEALPPPAPPPLGMSPQLIAVVRRLVSQPTLEHAARGIVVALLVHHERMRGEASEFVDYLDTLPTGFPTMPILDDKPPWLQGTTAPEEGFIADEPWLYHGTGVEKLAQAGPPLSGVEGVSRMGRLIDELDPQGLHWHKAQRGNDSALRWAAAAVQSRAHSSRNSGTALVPLADSFNHSPSHANVELIELDSSFQIRALRKVKPDEELFLSYGNFSSAELLFNGGFACQANQHNCIIITRAELVAAAGKRWQARGLAPPTDIDLEARCTCLAEMGLPGPHGPRLRLAAPLLGGAVPAGLVSLVCGLLLSSRAWRRHVLGEREGERPTCEKDVEGNKGDFGAEGGDGGPGALHDLWAMASFLGAESADTCPQDSSSSEVDGEVLRHEVLLTLTELLVTLRHVRYGNSSEADAAMLRSAEQAQEHAEAAGKYAEAIASQRRVNILRVRVGELAVLTQLEATVRARSAAFSAKQLLATSPDAASSAPRSLAVSPAKRQRVDDVAEMA</sequence>
<name>A0A813JFW5_POLGL</name>
<dbReference type="InterPro" id="IPR050600">
    <property type="entry name" value="SETD3_SETD6_MTase"/>
</dbReference>
<reference evidence="4" key="1">
    <citation type="submission" date="2021-02" db="EMBL/GenBank/DDBJ databases">
        <authorList>
            <person name="Dougan E. K."/>
            <person name="Rhodes N."/>
            <person name="Thang M."/>
            <person name="Chan C."/>
        </authorList>
    </citation>
    <scope>NUCLEOTIDE SEQUENCE</scope>
</reference>
<proteinExistence type="predicted"/>
<gene>
    <name evidence="4" type="ORF">PGLA2088_LOCUS18792</name>
</gene>
<dbReference type="SUPFAM" id="SSF82199">
    <property type="entry name" value="SET domain"/>
    <property type="match status" value="1"/>
</dbReference>
<dbReference type="Gene3D" id="3.90.1410.10">
    <property type="entry name" value="set domain protein methyltransferase, domain 1"/>
    <property type="match status" value="1"/>
</dbReference>
<dbReference type="GO" id="GO:0005634">
    <property type="term" value="C:nucleus"/>
    <property type="evidence" value="ECO:0007669"/>
    <property type="project" value="TreeGrafter"/>
</dbReference>
<keyword evidence="2" id="KW-1133">Transmembrane helix</keyword>
<evidence type="ECO:0000259" key="3">
    <source>
        <dbReference type="PROSITE" id="PS50280"/>
    </source>
</evidence>
<dbReference type="InterPro" id="IPR046341">
    <property type="entry name" value="SET_dom_sf"/>
</dbReference>
<dbReference type="Pfam" id="PF00856">
    <property type="entry name" value="SET"/>
    <property type="match status" value="1"/>
</dbReference>
<feature type="region of interest" description="Disordered" evidence="1">
    <location>
        <begin position="604"/>
        <end position="629"/>
    </location>
</feature>
<evidence type="ECO:0000256" key="2">
    <source>
        <dbReference type="SAM" id="Phobius"/>
    </source>
</evidence>
<feature type="compositionally biased region" description="Basic and acidic residues" evidence="1">
    <location>
        <begin position="620"/>
        <end position="629"/>
    </location>
</feature>
<dbReference type="CDD" id="cd10527">
    <property type="entry name" value="SET_LSMT"/>
    <property type="match status" value="1"/>
</dbReference>
<comment type="caution">
    <text evidence="4">The sequence shown here is derived from an EMBL/GenBank/DDBJ whole genome shotgun (WGS) entry which is preliminary data.</text>
</comment>
<feature type="domain" description="SET" evidence="3">
    <location>
        <begin position="91"/>
        <end position="338"/>
    </location>
</feature>
<dbReference type="PANTHER" id="PTHR13271">
    <property type="entry name" value="UNCHARACTERIZED PUTATIVE METHYLTRANSFERASE"/>
    <property type="match status" value="1"/>
</dbReference>
<accession>A0A813JFW5</accession>
<evidence type="ECO:0000256" key="1">
    <source>
        <dbReference type="SAM" id="MobiDB-lite"/>
    </source>
</evidence>
<feature type="region of interest" description="Disordered" evidence="1">
    <location>
        <begin position="447"/>
        <end position="469"/>
    </location>
</feature>
<dbReference type="Proteomes" id="UP000626109">
    <property type="component" value="Unassembled WGS sequence"/>
</dbReference>
<evidence type="ECO:0000313" key="4">
    <source>
        <dbReference type="EMBL" id="CAE8674047.1"/>
    </source>
</evidence>
<dbReference type="InterPro" id="IPR001214">
    <property type="entry name" value="SET_dom"/>
</dbReference>
<dbReference type="AlphaFoldDB" id="A0A813JFW5"/>
<dbReference type="PROSITE" id="PS50280">
    <property type="entry name" value="SET"/>
    <property type="match status" value="1"/>
</dbReference>
<dbReference type="GO" id="GO:0016279">
    <property type="term" value="F:protein-lysine N-methyltransferase activity"/>
    <property type="evidence" value="ECO:0007669"/>
    <property type="project" value="TreeGrafter"/>
</dbReference>
<evidence type="ECO:0000313" key="5">
    <source>
        <dbReference type="Proteomes" id="UP000626109"/>
    </source>
</evidence>
<keyword evidence="2" id="KW-0812">Transmembrane</keyword>
<dbReference type="PANTHER" id="PTHR13271:SF34">
    <property type="entry name" value="N-LYSINE METHYLTRANSFERASE SETD6"/>
    <property type="match status" value="1"/>
</dbReference>
<keyword evidence="2" id="KW-0472">Membrane</keyword>
<dbReference type="EMBL" id="CAJNNW010024751">
    <property type="protein sequence ID" value="CAE8674047.1"/>
    <property type="molecule type" value="Genomic_DNA"/>
</dbReference>